<sequence length="209" mass="23470">ELSRLWQKISSEHDIKSINFTGLNPDCKVFHLELRHEPNIISDIKVNTSYGSGDERSYNSFGGMLLLNHAKDKKIVIFLDYDGTLLPIVDDPDRAFMSGDMYSAVKGVAAYFSTAKISGRSHDKVRELVAELYYAGSHHIDIMFPVQETSTNDCSSYIRSTELGCYSLKGKYFGVRFTVVLGGANETWRDLSLAVTKSQDFQSIPIHID</sequence>
<name>A0A6L2MGV0_TANCI</name>
<accession>A0A6L2MGV0</accession>
<comment type="caution">
    <text evidence="5">The sequence shown here is derived from an EMBL/GenBank/DDBJ whole genome shotgun (WGS) entry which is preliminary data.</text>
</comment>
<evidence type="ECO:0000256" key="1">
    <source>
        <dbReference type="ARBA" id="ARBA00000500"/>
    </source>
</evidence>
<proteinExistence type="predicted"/>
<dbReference type="InterPro" id="IPR036412">
    <property type="entry name" value="HAD-like_sf"/>
</dbReference>
<reference evidence="5" key="1">
    <citation type="journal article" date="2019" name="Sci. Rep.">
        <title>Draft genome of Tanacetum cinerariifolium, the natural source of mosquito coil.</title>
        <authorList>
            <person name="Yamashiro T."/>
            <person name="Shiraishi A."/>
            <person name="Satake H."/>
            <person name="Nakayama K."/>
        </authorList>
    </citation>
    <scope>NUCLEOTIDE SEQUENCE</scope>
</reference>
<keyword evidence="3" id="KW-0378">Hydrolase</keyword>
<dbReference type="Gene3D" id="3.40.50.1000">
    <property type="entry name" value="HAD superfamily/HAD-like"/>
    <property type="match status" value="1"/>
</dbReference>
<dbReference type="EMBL" id="BKCJ010006508">
    <property type="protein sequence ID" value="GEU72517.1"/>
    <property type="molecule type" value="Genomic_DNA"/>
</dbReference>
<gene>
    <name evidence="5" type="ORF">Tci_044495</name>
</gene>
<dbReference type="Pfam" id="PF02358">
    <property type="entry name" value="Trehalose_PPase"/>
    <property type="match status" value="1"/>
</dbReference>
<evidence type="ECO:0000256" key="4">
    <source>
        <dbReference type="ARBA" id="ARBA00025274"/>
    </source>
</evidence>
<dbReference type="InterPro" id="IPR044651">
    <property type="entry name" value="OTSB-like"/>
</dbReference>
<evidence type="ECO:0000256" key="3">
    <source>
        <dbReference type="ARBA" id="ARBA00022801"/>
    </source>
</evidence>
<evidence type="ECO:0000256" key="2">
    <source>
        <dbReference type="ARBA" id="ARBA00001968"/>
    </source>
</evidence>
<protein>
    <submittedName>
        <fullName evidence="5">Probable trehalose-phosphate phosphatase F</fullName>
    </submittedName>
</protein>
<dbReference type="PANTHER" id="PTHR43768:SF17">
    <property type="entry name" value="TREHALOSE-PHOSPHATE PHOSPHATASE F-RELATED"/>
    <property type="match status" value="1"/>
</dbReference>
<feature type="non-terminal residue" evidence="5">
    <location>
        <position position="1"/>
    </location>
</feature>
<evidence type="ECO:0000313" key="5">
    <source>
        <dbReference type="EMBL" id="GEU72517.1"/>
    </source>
</evidence>
<comment type="catalytic activity">
    <reaction evidence="1">
        <text>alpha,alpha-trehalose 6-phosphate + H2O = alpha,alpha-trehalose + phosphate</text>
        <dbReference type="Rhea" id="RHEA:23420"/>
        <dbReference type="ChEBI" id="CHEBI:15377"/>
        <dbReference type="ChEBI" id="CHEBI:16551"/>
        <dbReference type="ChEBI" id="CHEBI:43474"/>
        <dbReference type="ChEBI" id="CHEBI:58429"/>
        <dbReference type="EC" id="3.1.3.12"/>
    </reaction>
</comment>
<dbReference type="InterPro" id="IPR003337">
    <property type="entry name" value="Trehalose_PPase"/>
</dbReference>
<dbReference type="SUPFAM" id="SSF56784">
    <property type="entry name" value="HAD-like"/>
    <property type="match status" value="1"/>
</dbReference>
<dbReference type="GO" id="GO:0004805">
    <property type="term" value="F:trehalose-phosphatase activity"/>
    <property type="evidence" value="ECO:0007669"/>
    <property type="project" value="UniProtKB-EC"/>
</dbReference>
<dbReference type="InterPro" id="IPR023214">
    <property type="entry name" value="HAD_sf"/>
</dbReference>
<dbReference type="GO" id="GO:0005992">
    <property type="term" value="P:trehalose biosynthetic process"/>
    <property type="evidence" value="ECO:0007669"/>
    <property type="project" value="InterPro"/>
</dbReference>
<comment type="function">
    <text evidence="4">Removes the phosphate from trehalose 6-phosphate to produce free trehalose. Trehalose accumulation in plant may improve abiotic stress tolerance.</text>
</comment>
<organism evidence="5">
    <name type="scientific">Tanacetum cinerariifolium</name>
    <name type="common">Dalmatian daisy</name>
    <name type="synonym">Chrysanthemum cinerariifolium</name>
    <dbReference type="NCBI Taxonomy" id="118510"/>
    <lineage>
        <taxon>Eukaryota</taxon>
        <taxon>Viridiplantae</taxon>
        <taxon>Streptophyta</taxon>
        <taxon>Embryophyta</taxon>
        <taxon>Tracheophyta</taxon>
        <taxon>Spermatophyta</taxon>
        <taxon>Magnoliopsida</taxon>
        <taxon>eudicotyledons</taxon>
        <taxon>Gunneridae</taxon>
        <taxon>Pentapetalae</taxon>
        <taxon>asterids</taxon>
        <taxon>campanulids</taxon>
        <taxon>Asterales</taxon>
        <taxon>Asteraceae</taxon>
        <taxon>Asteroideae</taxon>
        <taxon>Anthemideae</taxon>
        <taxon>Anthemidinae</taxon>
        <taxon>Tanacetum</taxon>
    </lineage>
</organism>
<comment type="cofactor">
    <cofactor evidence="2">
        <name>a divalent metal cation</name>
        <dbReference type="ChEBI" id="CHEBI:60240"/>
    </cofactor>
</comment>
<dbReference type="AlphaFoldDB" id="A0A6L2MGV0"/>
<dbReference type="PANTHER" id="PTHR43768">
    <property type="entry name" value="TREHALOSE 6-PHOSPHATE PHOSPHATASE"/>
    <property type="match status" value="1"/>
</dbReference>